<protein>
    <submittedName>
        <fullName evidence="2">Uncharacterized protein</fullName>
    </submittedName>
</protein>
<feature type="chain" id="PRO_5002892230" evidence="1">
    <location>
        <begin position="25"/>
        <end position="72"/>
    </location>
</feature>
<keyword evidence="3" id="KW-1185">Reference proteome</keyword>
<dbReference type="InParanoid" id="B9T0B3"/>
<name>B9T0B3_RICCO</name>
<keyword evidence="1" id="KW-0732">Signal</keyword>
<organism evidence="2 3">
    <name type="scientific">Ricinus communis</name>
    <name type="common">Castor bean</name>
    <dbReference type="NCBI Taxonomy" id="3988"/>
    <lineage>
        <taxon>Eukaryota</taxon>
        <taxon>Viridiplantae</taxon>
        <taxon>Streptophyta</taxon>
        <taxon>Embryophyta</taxon>
        <taxon>Tracheophyta</taxon>
        <taxon>Spermatophyta</taxon>
        <taxon>Magnoliopsida</taxon>
        <taxon>eudicotyledons</taxon>
        <taxon>Gunneridae</taxon>
        <taxon>Pentapetalae</taxon>
        <taxon>rosids</taxon>
        <taxon>fabids</taxon>
        <taxon>Malpighiales</taxon>
        <taxon>Euphorbiaceae</taxon>
        <taxon>Acalyphoideae</taxon>
        <taxon>Acalypheae</taxon>
        <taxon>Ricinus</taxon>
    </lineage>
</organism>
<reference evidence="3" key="1">
    <citation type="journal article" date="2010" name="Nat. Biotechnol.">
        <title>Draft genome sequence of the oilseed species Ricinus communis.</title>
        <authorList>
            <person name="Chan A.P."/>
            <person name="Crabtree J."/>
            <person name="Zhao Q."/>
            <person name="Lorenzi H."/>
            <person name="Orvis J."/>
            <person name="Puiu D."/>
            <person name="Melake-Berhan A."/>
            <person name="Jones K.M."/>
            <person name="Redman J."/>
            <person name="Chen G."/>
            <person name="Cahoon E.B."/>
            <person name="Gedil M."/>
            <person name="Stanke M."/>
            <person name="Haas B.J."/>
            <person name="Wortman J.R."/>
            <person name="Fraser-Liggett C.M."/>
            <person name="Ravel J."/>
            <person name="Rabinowicz P.D."/>
        </authorList>
    </citation>
    <scope>NUCLEOTIDE SEQUENCE [LARGE SCALE GENOMIC DNA]</scope>
    <source>
        <strain evidence="3">cv. Hale</strain>
    </source>
</reference>
<accession>B9T0B3</accession>
<gene>
    <name evidence="2" type="ORF">RCOM_0262680</name>
</gene>
<evidence type="ECO:0000313" key="2">
    <source>
        <dbReference type="EMBL" id="EEF30701.1"/>
    </source>
</evidence>
<evidence type="ECO:0000313" key="3">
    <source>
        <dbReference type="Proteomes" id="UP000008311"/>
    </source>
</evidence>
<dbReference type="EMBL" id="EQ974300">
    <property type="protein sequence ID" value="EEF30701.1"/>
    <property type="molecule type" value="Genomic_DNA"/>
</dbReference>
<feature type="signal peptide" evidence="1">
    <location>
        <begin position="1"/>
        <end position="24"/>
    </location>
</feature>
<dbReference type="AlphaFoldDB" id="B9T0B3"/>
<sequence>MGSHKACMAGLEVLNFALLPSVSADCIVFFLEELSNRLIWALVHEMELTVDLAPVKALVVIEKICKASPLTG</sequence>
<dbReference type="Proteomes" id="UP000008311">
    <property type="component" value="Unassembled WGS sequence"/>
</dbReference>
<evidence type="ECO:0000256" key="1">
    <source>
        <dbReference type="SAM" id="SignalP"/>
    </source>
</evidence>
<proteinExistence type="predicted"/>